<comment type="caution">
    <text evidence="2">The sequence shown here is derived from an EMBL/GenBank/DDBJ whole genome shotgun (WGS) entry which is preliminary data.</text>
</comment>
<dbReference type="EMBL" id="JBJQND010000014">
    <property type="protein sequence ID" value="KAL3854462.1"/>
    <property type="molecule type" value="Genomic_DNA"/>
</dbReference>
<organism evidence="2 3">
    <name type="scientific">Sinanodonta woodiana</name>
    <name type="common">Chinese pond mussel</name>
    <name type="synonym">Anodonta woodiana</name>
    <dbReference type="NCBI Taxonomy" id="1069815"/>
    <lineage>
        <taxon>Eukaryota</taxon>
        <taxon>Metazoa</taxon>
        <taxon>Spiralia</taxon>
        <taxon>Lophotrochozoa</taxon>
        <taxon>Mollusca</taxon>
        <taxon>Bivalvia</taxon>
        <taxon>Autobranchia</taxon>
        <taxon>Heteroconchia</taxon>
        <taxon>Palaeoheterodonta</taxon>
        <taxon>Unionida</taxon>
        <taxon>Unionoidea</taxon>
        <taxon>Unionidae</taxon>
        <taxon>Unioninae</taxon>
        <taxon>Sinanodonta</taxon>
    </lineage>
</organism>
<name>A0ABD3UYE2_SINWO</name>
<protein>
    <recommendedName>
        <fullName evidence="4">Peptidase S1 domain-containing protein</fullName>
    </recommendedName>
</protein>
<evidence type="ECO:0000256" key="1">
    <source>
        <dbReference type="SAM" id="Coils"/>
    </source>
</evidence>
<sequence length="643" mass="72644">MGWLIVLFLLSRDKNPHHNETRKPFFRQSLFDQNPEKDKGFIECITENNFRKIGNLLKYRMVPSKSTIINAIKEHGYNKGIQCLLRGMANILSKQIPDAIRVWIGYRMQDIHAPIFVVVLNKKTIIPEKMILSELYDDYEIVFRNEHTPNEEEVRISEQSEVNANTIKKEDIARVLDCIAKNTERLMNEHSNLSIIAASNVKAMGFNGCVSKLKLIESMCIVLYVPLKGIIPVGEKDFPSDIDGISTDVREGEFVFHGRKEAHKWHPKLPMGCRISTRSGQSGTLGGFVDLPGGKTGCITAAHVVLNKTERKKYIKFKKPKKARYNTSLAQGRNIIEIYQPTSKRAAFGKVSQIAFEEGNKSAPSVDAAVIEITDHDRTPYTGMFPSGNYPVIGFTKEIPMMYNSGKTRDHSNISRGSRVVKYGCYTNLTHGTLVWNGSSVRIVNTGGKSWNRLKADNISYPKFFNQMVVKSSDEINFSVPGDSGALVFIYHASSRDLEAIGLLIGGSTHTSSVRMHIVTPIQAVFQQLGLEKVMFKRFPDISQEEHAMNESMYLRHVPDIHHELSNTRINELKEEVKEAIKEELKEVVKREIKETTKLEIKAIKEEIKEIRETVMEQMKANTSSLEQIFRLLSKPGGDAGKG</sequence>
<dbReference type="AlphaFoldDB" id="A0ABD3UYE2"/>
<keyword evidence="3" id="KW-1185">Reference proteome</keyword>
<dbReference type="SUPFAM" id="SSF50494">
    <property type="entry name" value="Trypsin-like serine proteases"/>
    <property type="match status" value="1"/>
</dbReference>
<keyword evidence="1" id="KW-0175">Coiled coil</keyword>
<dbReference type="InterPro" id="IPR009003">
    <property type="entry name" value="Peptidase_S1_PA"/>
</dbReference>
<reference evidence="2 3" key="1">
    <citation type="submission" date="2024-11" db="EMBL/GenBank/DDBJ databases">
        <title>Chromosome-level genome assembly of the freshwater bivalve Anodonta woodiana.</title>
        <authorList>
            <person name="Chen X."/>
        </authorList>
    </citation>
    <scope>NUCLEOTIDE SEQUENCE [LARGE SCALE GENOMIC DNA]</scope>
    <source>
        <strain evidence="2">MN2024</strain>
        <tissue evidence="2">Gills</tissue>
    </source>
</reference>
<gene>
    <name evidence="2" type="ORF">ACJMK2_013730</name>
</gene>
<evidence type="ECO:0000313" key="3">
    <source>
        <dbReference type="Proteomes" id="UP001634394"/>
    </source>
</evidence>
<dbReference type="Proteomes" id="UP001634394">
    <property type="component" value="Unassembled WGS sequence"/>
</dbReference>
<evidence type="ECO:0000313" key="2">
    <source>
        <dbReference type="EMBL" id="KAL3854462.1"/>
    </source>
</evidence>
<feature type="coiled-coil region" evidence="1">
    <location>
        <begin position="563"/>
        <end position="621"/>
    </location>
</feature>
<proteinExistence type="predicted"/>
<evidence type="ECO:0008006" key="4">
    <source>
        <dbReference type="Google" id="ProtNLM"/>
    </source>
</evidence>
<accession>A0ABD3UYE2</accession>